<organism evidence="1 2">
    <name type="scientific">Stephania cephalantha</name>
    <dbReference type="NCBI Taxonomy" id="152367"/>
    <lineage>
        <taxon>Eukaryota</taxon>
        <taxon>Viridiplantae</taxon>
        <taxon>Streptophyta</taxon>
        <taxon>Embryophyta</taxon>
        <taxon>Tracheophyta</taxon>
        <taxon>Spermatophyta</taxon>
        <taxon>Magnoliopsida</taxon>
        <taxon>Ranunculales</taxon>
        <taxon>Menispermaceae</taxon>
        <taxon>Menispermoideae</taxon>
        <taxon>Cissampelideae</taxon>
        <taxon>Stephania</taxon>
    </lineage>
</organism>
<dbReference type="AlphaFoldDB" id="A0AAP0F6V8"/>
<keyword evidence="2" id="KW-1185">Reference proteome</keyword>
<comment type="caution">
    <text evidence="1">The sequence shown here is derived from an EMBL/GenBank/DDBJ whole genome shotgun (WGS) entry which is preliminary data.</text>
</comment>
<evidence type="ECO:0000313" key="2">
    <source>
        <dbReference type="Proteomes" id="UP001419268"/>
    </source>
</evidence>
<dbReference type="EMBL" id="JBBNAG010000009">
    <property type="protein sequence ID" value="KAK9105949.1"/>
    <property type="molecule type" value="Genomic_DNA"/>
</dbReference>
<dbReference type="Proteomes" id="UP001419268">
    <property type="component" value="Unassembled WGS sequence"/>
</dbReference>
<accession>A0AAP0F6V8</accession>
<proteinExistence type="predicted"/>
<evidence type="ECO:0000313" key="1">
    <source>
        <dbReference type="EMBL" id="KAK9105949.1"/>
    </source>
</evidence>
<gene>
    <name evidence="1" type="ORF">Scep_022793</name>
</gene>
<reference evidence="1 2" key="1">
    <citation type="submission" date="2024-01" db="EMBL/GenBank/DDBJ databases">
        <title>Genome assemblies of Stephania.</title>
        <authorList>
            <person name="Yang L."/>
        </authorList>
    </citation>
    <scope>NUCLEOTIDE SEQUENCE [LARGE SCALE GENOMIC DNA]</scope>
    <source>
        <strain evidence="1">JXDWG</strain>
        <tissue evidence="1">Leaf</tissue>
    </source>
</reference>
<protein>
    <submittedName>
        <fullName evidence="1">Uncharacterized protein</fullName>
    </submittedName>
</protein>
<name>A0AAP0F6V8_9MAGN</name>
<sequence length="49" mass="5633">MLALLTFTIIKQIPQCGLKSHHLHNFNRLPILVSSTRLNHHTKSLIMKS</sequence>